<name>A0A9X2MJY6_9FIRM</name>
<comment type="caution">
    <text evidence="1">The sequence shown here is derived from an EMBL/GenBank/DDBJ whole genome shotgun (WGS) entry which is preliminary data.</text>
</comment>
<dbReference type="EMBL" id="JANJZL010000007">
    <property type="protein sequence ID" value="MCR2044547.1"/>
    <property type="molecule type" value="Genomic_DNA"/>
</dbReference>
<proteinExistence type="predicted"/>
<sequence>MKYIGRLRIMRKITKILTEVIILSSLATSVTTTYAAELTDISNR</sequence>
<accession>A0A9X2MJY6</accession>
<reference evidence="1" key="1">
    <citation type="submission" date="2022-07" db="EMBL/GenBank/DDBJ databases">
        <title>Enhanced cultured diversity of the mouse gut microbiota enables custom-made synthetic communities.</title>
        <authorList>
            <person name="Afrizal A."/>
        </authorList>
    </citation>
    <scope>NUCLEOTIDE SEQUENCE</scope>
    <source>
        <strain evidence="1">DSM 29482</strain>
    </source>
</reference>
<organism evidence="1 2">
    <name type="scientific">Anaerosalibacter massiliensis</name>
    <dbReference type="NCBI Taxonomy" id="1347392"/>
    <lineage>
        <taxon>Bacteria</taxon>
        <taxon>Bacillati</taxon>
        <taxon>Bacillota</taxon>
        <taxon>Tissierellia</taxon>
        <taxon>Tissierellales</taxon>
        <taxon>Sporanaerobacteraceae</taxon>
        <taxon>Anaerosalibacter</taxon>
    </lineage>
</organism>
<dbReference type="RefSeq" id="WP_257490519.1">
    <property type="nucleotide sequence ID" value="NZ_CABKTM010000007.1"/>
</dbReference>
<dbReference type="AlphaFoldDB" id="A0A9X2MJY6"/>
<protein>
    <submittedName>
        <fullName evidence="1">Uncharacterized protein</fullName>
    </submittedName>
</protein>
<dbReference type="Proteomes" id="UP001142078">
    <property type="component" value="Unassembled WGS sequence"/>
</dbReference>
<gene>
    <name evidence="1" type="ORF">NSA23_10535</name>
</gene>
<keyword evidence="2" id="KW-1185">Reference proteome</keyword>
<evidence type="ECO:0000313" key="1">
    <source>
        <dbReference type="EMBL" id="MCR2044547.1"/>
    </source>
</evidence>
<evidence type="ECO:0000313" key="2">
    <source>
        <dbReference type="Proteomes" id="UP001142078"/>
    </source>
</evidence>